<dbReference type="Gene3D" id="2.30.30.100">
    <property type="match status" value="1"/>
</dbReference>
<dbReference type="SUPFAM" id="SSF50182">
    <property type="entry name" value="Sm-like ribonucleoproteins"/>
    <property type="match status" value="1"/>
</dbReference>
<reference evidence="2 3" key="2">
    <citation type="journal article" date="2019" name="G3 (Bethesda)">
        <title>Hybrid Assembly of the Genome of the Entomopathogenic Nematode Steinernema carpocapsae Identifies the X-Chromosome.</title>
        <authorList>
            <person name="Serra L."/>
            <person name="Macchietto M."/>
            <person name="Macias-Munoz A."/>
            <person name="McGill C.J."/>
            <person name="Rodriguez I.M."/>
            <person name="Rodriguez B."/>
            <person name="Murad R."/>
            <person name="Mortazavi A."/>
        </authorList>
    </citation>
    <scope>NUCLEOTIDE SEQUENCE [LARGE SCALE GENOMIC DNA]</scope>
    <source>
        <strain evidence="2 3">ALL</strain>
    </source>
</reference>
<reference evidence="2 3" key="1">
    <citation type="journal article" date="2015" name="Genome Biol.">
        <title>Comparative genomics of Steinernema reveals deeply conserved gene regulatory networks.</title>
        <authorList>
            <person name="Dillman A.R."/>
            <person name="Macchietto M."/>
            <person name="Porter C.F."/>
            <person name="Rogers A."/>
            <person name="Williams B."/>
            <person name="Antoshechkin I."/>
            <person name="Lee M.M."/>
            <person name="Goodwin Z."/>
            <person name="Lu X."/>
            <person name="Lewis E.E."/>
            <person name="Goodrich-Blair H."/>
            <person name="Stock S.P."/>
            <person name="Adams B.J."/>
            <person name="Sternberg P.W."/>
            <person name="Mortazavi A."/>
        </authorList>
    </citation>
    <scope>NUCLEOTIDE SEQUENCE [LARGE SCALE GENOMIC DNA]</scope>
    <source>
        <strain evidence="2 3">ALL</strain>
    </source>
</reference>
<evidence type="ECO:0000313" key="3">
    <source>
        <dbReference type="Proteomes" id="UP000298663"/>
    </source>
</evidence>
<dbReference type="Pfam" id="PF01423">
    <property type="entry name" value="LSM"/>
    <property type="match status" value="1"/>
</dbReference>
<dbReference type="Proteomes" id="UP000298663">
    <property type="component" value="Unassembled WGS sequence"/>
</dbReference>
<name>A0A4U5NCX6_STECR</name>
<evidence type="ECO:0000259" key="1">
    <source>
        <dbReference type="Pfam" id="PF01423"/>
    </source>
</evidence>
<dbReference type="InterPro" id="IPR001163">
    <property type="entry name" value="Sm_dom_euk/arc"/>
</dbReference>
<dbReference type="OrthoDB" id="271386at2759"/>
<protein>
    <recommendedName>
        <fullName evidence="1">Sm domain-containing protein</fullName>
    </recommendedName>
</protein>
<comment type="caution">
    <text evidence="2">The sequence shown here is derived from an EMBL/GenBank/DDBJ whole genome shotgun (WGS) entry which is preliminary data.</text>
</comment>
<sequence length="91" mass="10252">MNPPAAGPNFPEDLAAAKGRAFIELCVGKMVKIELIDGRDLYGILQCTDRGQNILLNDTLEVWRDEIEDRRGIGTTLVRKGRFKKMSLLYD</sequence>
<gene>
    <name evidence="2" type="ORF">L596_014464</name>
</gene>
<feature type="domain" description="Sm" evidence="1">
    <location>
        <begin position="22"/>
        <end position="79"/>
    </location>
</feature>
<accession>A0A4U5NCX6</accession>
<proteinExistence type="predicted"/>
<evidence type="ECO:0000313" key="2">
    <source>
        <dbReference type="EMBL" id="TKR80383.1"/>
    </source>
</evidence>
<dbReference type="InterPro" id="IPR010920">
    <property type="entry name" value="LSM_dom_sf"/>
</dbReference>
<organism evidence="2 3">
    <name type="scientific">Steinernema carpocapsae</name>
    <name type="common">Entomopathogenic nematode</name>
    <dbReference type="NCBI Taxonomy" id="34508"/>
    <lineage>
        <taxon>Eukaryota</taxon>
        <taxon>Metazoa</taxon>
        <taxon>Ecdysozoa</taxon>
        <taxon>Nematoda</taxon>
        <taxon>Chromadorea</taxon>
        <taxon>Rhabditida</taxon>
        <taxon>Tylenchina</taxon>
        <taxon>Panagrolaimomorpha</taxon>
        <taxon>Strongyloidoidea</taxon>
        <taxon>Steinernematidae</taxon>
        <taxon>Steinernema</taxon>
    </lineage>
</organism>
<dbReference type="AlphaFoldDB" id="A0A4U5NCX6"/>
<keyword evidence="3" id="KW-1185">Reference proteome</keyword>
<dbReference type="EMBL" id="AZBU02000004">
    <property type="protein sequence ID" value="TKR80383.1"/>
    <property type="molecule type" value="Genomic_DNA"/>
</dbReference>